<accession>A0A6A6PXN6</accession>
<evidence type="ECO:0000313" key="7">
    <source>
        <dbReference type="Proteomes" id="UP000799767"/>
    </source>
</evidence>
<dbReference type="InterPro" id="IPR046341">
    <property type="entry name" value="SET_dom_sf"/>
</dbReference>
<dbReference type="OrthoDB" id="341421at2759"/>
<dbReference type="PANTHER" id="PTHR13271:SF34">
    <property type="entry name" value="N-LYSINE METHYLTRANSFERASE SETD6"/>
    <property type="match status" value="1"/>
</dbReference>
<dbReference type="EMBL" id="MU001634">
    <property type="protein sequence ID" value="KAF2484775.1"/>
    <property type="molecule type" value="Genomic_DNA"/>
</dbReference>
<keyword evidence="1" id="KW-0489">Methyltransferase</keyword>
<dbReference type="InterPro" id="IPR001214">
    <property type="entry name" value="SET_dom"/>
</dbReference>
<feature type="region of interest" description="Disordered" evidence="4">
    <location>
        <begin position="187"/>
        <end position="206"/>
    </location>
</feature>
<dbReference type="GO" id="GO:0032259">
    <property type="term" value="P:methylation"/>
    <property type="evidence" value="ECO:0007669"/>
    <property type="project" value="UniProtKB-KW"/>
</dbReference>
<organism evidence="6 7">
    <name type="scientific">Neohortaea acidophila</name>
    <dbReference type="NCBI Taxonomy" id="245834"/>
    <lineage>
        <taxon>Eukaryota</taxon>
        <taxon>Fungi</taxon>
        <taxon>Dikarya</taxon>
        <taxon>Ascomycota</taxon>
        <taxon>Pezizomycotina</taxon>
        <taxon>Dothideomycetes</taxon>
        <taxon>Dothideomycetidae</taxon>
        <taxon>Mycosphaerellales</taxon>
        <taxon>Teratosphaeriaceae</taxon>
        <taxon>Neohortaea</taxon>
    </lineage>
</organism>
<dbReference type="GO" id="GO:0005634">
    <property type="term" value="C:nucleus"/>
    <property type="evidence" value="ECO:0007669"/>
    <property type="project" value="TreeGrafter"/>
</dbReference>
<protein>
    <recommendedName>
        <fullName evidence="5">SET domain-containing protein</fullName>
    </recommendedName>
</protein>
<dbReference type="InterPro" id="IPR036464">
    <property type="entry name" value="Rubisco_LSMT_subst-bd_sf"/>
</dbReference>
<dbReference type="Gene3D" id="3.90.1410.10">
    <property type="entry name" value="set domain protein methyltransferase, domain 1"/>
    <property type="match status" value="1"/>
</dbReference>
<dbReference type="RefSeq" id="XP_033591344.1">
    <property type="nucleotide sequence ID" value="XM_033730320.1"/>
</dbReference>
<dbReference type="SMART" id="SM00317">
    <property type="entry name" value="SET"/>
    <property type="match status" value="1"/>
</dbReference>
<feature type="domain" description="SET" evidence="5">
    <location>
        <begin position="21"/>
        <end position="258"/>
    </location>
</feature>
<evidence type="ECO:0000256" key="1">
    <source>
        <dbReference type="ARBA" id="ARBA00022603"/>
    </source>
</evidence>
<dbReference type="Gene3D" id="3.90.1420.10">
    <property type="entry name" value="Rubisco LSMT, substrate-binding domain"/>
    <property type="match status" value="1"/>
</dbReference>
<dbReference type="SUPFAM" id="SSF82199">
    <property type="entry name" value="SET domain"/>
    <property type="match status" value="1"/>
</dbReference>
<keyword evidence="7" id="KW-1185">Reference proteome</keyword>
<gene>
    <name evidence="6" type="ORF">BDY17DRAFT_237332</name>
</gene>
<dbReference type="Proteomes" id="UP000799767">
    <property type="component" value="Unassembled WGS sequence"/>
</dbReference>
<feature type="compositionally biased region" description="Acidic residues" evidence="4">
    <location>
        <begin position="197"/>
        <end position="206"/>
    </location>
</feature>
<sequence length="384" mass="43315">FAQLSLRFLSWLTENGTSVSPKIELADLRHRNAGRGVIAKDDIEEDEELFSVPRSTILTSGTSDLPSDIRAASPDDPWLSLILAMIYEYQHGAESRWKPYFDVLPTQFNTLMYWTDDELELLQGSAVVSKIGKDKATETFRTTILPIIRQYEANFACTHLSDGHLLDLCHRMGSSIMAYAFDLESSTNTTSTRNEEDGWEEDSDTEDTLLPKGMVPLADMLNADADRNNAKLFYEDDNVVMKTIKPVRKGEELFNDYGPLPRADVLRRYGYITDNYAKYDVVEISLELVKSIASKELNISPEKVNTRVDYLAEHDVVEDGFDIAGAASEDEHFPPELTVLLNTLALPQADFEILKKKDKLPRPDLSPGASKLLHSVLLQRQARY</sequence>
<reference evidence="6" key="1">
    <citation type="journal article" date="2020" name="Stud. Mycol.">
        <title>101 Dothideomycetes genomes: a test case for predicting lifestyles and emergence of pathogens.</title>
        <authorList>
            <person name="Haridas S."/>
            <person name="Albert R."/>
            <person name="Binder M."/>
            <person name="Bloem J."/>
            <person name="Labutti K."/>
            <person name="Salamov A."/>
            <person name="Andreopoulos B."/>
            <person name="Baker S."/>
            <person name="Barry K."/>
            <person name="Bills G."/>
            <person name="Bluhm B."/>
            <person name="Cannon C."/>
            <person name="Castanera R."/>
            <person name="Culley D."/>
            <person name="Daum C."/>
            <person name="Ezra D."/>
            <person name="Gonzalez J."/>
            <person name="Henrissat B."/>
            <person name="Kuo A."/>
            <person name="Liang C."/>
            <person name="Lipzen A."/>
            <person name="Lutzoni F."/>
            <person name="Magnuson J."/>
            <person name="Mondo S."/>
            <person name="Nolan M."/>
            <person name="Ohm R."/>
            <person name="Pangilinan J."/>
            <person name="Park H.-J."/>
            <person name="Ramirez L."/>
            <person name="Alfaro M."/>
            <person name="Sun H."/>
            <person name="Tritt A."/>
            <person name="Yoshinaga Y."/>
            <person name="Zwiers L.-H."/>
            <person name="Turgeon B."/>
            <person name="Goodwin S."/>
            <person name="Spatafora J."/>
            <person name="Crous P."/>
            <person name="Grigoriev I."/>
        </authorList>
    </citation>
    <scope>NUCLEOTIDE SEQUENCE</scope>
    <source>
        <strain evidence="6">CBS 113389</strain>
    </source>
</reference>
<evidence type="ECO:0000256" key="2">
    <source>
        <dbReference type="ARBA" id="ARBA00022679"/>
    </source>
</evidence>
<evidence type="ECO:0000313" key="6">
    <source>
        <dbReference type="EMBL" id="KAF2484775.1"/>
    </source>
</evidence>
<feature type="non-terminal residue" evidence="6">
    <location>
        <position position="1"/>
    </location>
</feature>
<dbReference type="Pfam" id="PF00856">
    <property type="entry name" value="SET"/>
    <property type="match status" value="1"/>
</dbReference>
<evidence type="ECO:0000256" key="3">
    <source>
        <dbReference type="ARBA" id="ARBA00022691"/>
    </source>
</evidence>
<keyword evidence="3" id="KW-0949">S-adenosyl-L-methionine</keyword>
<evidence type="ECO:0000256" key="4">
    <source>
        <dbReference type="SAM" id="MobiDB-lite"/>
    </source>
</evidence>
<keyword evidence="2" id="KW-0808">Transferase</keyword>
<evidence type="ECO:0000259" key="5">
    <source>
        <dbReference type="PROSITE" id="PS50280"/>
    </source>
</evidence>
<dbReference type="GO" id="GO:0016279">
    <property type="term" value="F:protein-lysine N-methyltransferase activity"/>
    <property type="evidence" value="ECO:0007669"/>
    <property type="project" value="InterPro"/>
</dbReference>
<dbReference type="AlphaFoldDB" id="A0A6A6PXN6"/>
<dbReference type="GeneID" id="54471322"/>
<proteinExistence type="predicted"/>
<dbReference type="PANTHER" id="PTHR13271">
    <property type="entry name" value="UNCHARACTERIZED PUTATIVE METHYLTRANSFERASE"/>
    <property type="match status" value="1"/>
</dbReference>
<dbReference type="InterPro" id="IPR050600">
    <property type="entry name" value="SETD3_SETD6_MTase"/>
</dbReference>
<dbReference type="PROSITE" id="PS50280">
    <property type="entry name" value="SET"/>
    <property type="match status" value="1"/>
</dbReference>
<feature type="non-terminal residue" evidence="6">
    <location>
        <position position="384"/>
    </location>
</feature>
<dbReference type="FunFam" id="3.90.1410.10:FF:000007">
    <property type="entry name" value="Ribosomal lysine N-methyltransferase 4"/>
    <property type="match status" value="1"/>
</dbReference>
<name>A0A6A6PXN6_9PEZI</name>
<dbReference type="CDD" id="cd19178">
    <property type="entry name" value="SET_SETD6"/>
    <property type="match status" value="1"/>
</dbReference>
<dbReference type="InterPro" id="IPR044430">
    <property type="entry name" value="SETD6_SET"/>
</dbReference>